<dbReference type="AlphaFoldDB" id="A0AAV2BZE1"/>
<dbReference type="SUPFAM" id="SSF47113">
    <property type="entry name" value="Histone-fold"/>
    <property type="match status" value="1"/>
</dbReference>
<gene>
    <name evidence="2" type="ORF">LARSCL_LOCUS22517</name>
</gene>
<evidence type="ECO:0000256" key="1">
    <source>
        <dbReference type="SAM" id="MobiDB-lite"/>
    </source>
</evidence>
<evidence type="ECO:0000313" key="3">
    <source>
        <dbReference type="Proteomes" id="UP001497382"/>
    </source>
</evidence>
<proteinExistence type="predicted"/>
<dbReference type="GO" id="GO:0046982">
    <property type="term" value="F:protein heterodimerization activity"/>
    <property type="evidence" value="ECO:0007669"/>
    <property type="project" value="InterPro"/>
</dbReference>
<feature type="compositionally biased region" description="Basic and acidic residues" evidence="1">
    <location>
        <begin position="1"/>
        <end position="18"/>
    </location>
</feature>
<comment type="caution">
    <text evidence="2">The sequence shown here is derived from an EMBL/GenBank/DDBJ whole genome shotgun (WGS) entry which is preliminary data.</text>
</comment>
<name>A0AAV2BZE1_9ARAC</name>
<accession>A0AAV2BZE1</accession>
<sequence>MSSKRTRDTDDNGDEYRFVTRRRPFQEATNIQVIETLLNVMDQVAPEESWEEEFVDSVFLPDQPDYSPPPPPPLSPPLPPPPSFTPPLPPFSPSLPLPPQFSPPLPLPPQFSPPLPSPPQLSPPLPPPPPISPPMPPVPLAAPMPPPPQMPLIRFRLPPETPNDIEIINEITNDLNTLYNEVTSRRPNGPRISKALFIRETNIYLHPEQPDDPILNTTHLKRVFKIAQRLARHVKRKTVKDSDMRLARRLLRN</sequence>
<feature type="region of interest" description="Disordered" evidence="1">
    <location>
        <begin position="1"/>
        <end position="22"/>
    </location>
</feature>
<dbReference type="Proteomes" id="UP001497382">
    <property type="component" value="Unassembled WGS sequence"/>
</dbReference>
<protein>
    <submittedName>
        <fullName evidence="2">Uncharacterized protein</fullName>
    </submittedName>
</protein>
<evidence type="ECO:0000313" key="2">
    <source>
        <dbReference type="EMBL" id="CAL1301423.1"/>
    </source>
</evidence>
<dbReference type="EMBL" id="CAXIEN010000690">
    <property type="protein sequence ID" value="CAL1301423.1"/>
    <property type="molecule type" value="Genomic_DNA"/>
</dbReference>
<reference evidence="2 3" key="1">
    <citation type="submission" date="2024-04" db="EMBL/GenBank/DDBJ databases">
        <authorList>
            <person name="Rising A."/>
            <person name="Reimegard J."/>
            <person name="Sonavane S."/>
            <person name="Akerstrom W."/>
            <person name="Nylinder S."/>
            <person name="Hedman E."/>
            <person name="Kallberg Y."/>
        </authorList>
    </citation>
    <scope>NUCLEOTIDE SEQUENCE [LARGE SCALE GENOMIC DNA]</scope>
</reference>
<dbReference type="InterPro" id="IPR009072">
    <property type="entry name" value="Histone-fold"/>
</dbReference>
<organism evidence="2 3">
    <name type="scientific">Larinioides sclopetarius</name>
    <dbReference type="NCBI Taxonomy" id="280406"/>
    <lineage>
        <taxon>Eukaryota</taxon>
        <taxon>Metazoa</taxon>
        <taxon>Ecdysozoa</taxon>
        <taxon>Arthropoda</taxon>
        <taxon>Chelicerata</taxon>
        <taxon>Arachnida</taxon>
        <taxon>Araneae</taxon>
        <taxon>Araneomorphae</taxon>
        <taxon>Entelegynae</taxon>
        <taxon>Araneoidea</taxon>
        <taxon>Araneidae</taxon>
        <taxon>Larinioides</taxon>
    </lineage>
</organism>
<feature type="region of interest" description="Disordered" evidence="1">
    <location>
        <begin position="46"/>
        <end position="145"/>
    </location>
</feature>
<feature type="compositionally biased region" description="Pro residues" evidence="1">
    <location>
        <begin position="66"/>
        <end position="145"/>
    </location>
</feature>
<keyword evidence="3" id="KW-1185">Reference proteome</keyword>